<evidence type="ECO:0000313" key="2">
    <source>
        <dbReference type="EMBL" id="MDN4493241.1"/>
    </source>
</evidence>
<comment type="caution">
    <text evidence="2">The sequence shown here is derived from an EMBL/GenBank/DDBJ whole genome shotgun (WGS) entry which is preliminary data.</text>
</comment>
<dbReference type="Proteomes" id="UP001172743">
    <property type="component" value="Unassembled WGS sequence"/>
</dbReference>
<organism evidence="2 3">
    <name type="scientific">Ureibacillus aquaedulcis</name>
    <dbReference type="NCBI Taxonomy" id="3058421"/>
    <lineage>
        <taxon>Bacteria</taxon>
        <taxon>Bacillati</taxon>
        <taxon>Bacillota</taxon>
        <taxon>Bacilli</taxon>
        <taxon>Bacillales</taxon>
        <taxon>Caryophanaceae</taxon>
        <taxon>Ureibacillus</taxon>
    </lineage>
</organism>
<keyword evidence="3" id="KW-1185">Reference proteome</keyword>
<protein>
    <recommendedName>
        <fullName evidence="4">PH domain-containing protein</fullName>
    </recommendedName>
</protein>
<keyword evidence="1" id="KW-0812">Transmembrane</keyword>
<gene>
    <name evidence="2" type="ORF">QYB95_06775</name>
</gene>
<evidence type="ECO:0000313" key="3">
    <source>
        <dbReference type="Proteomes" id="UP001172743"/>
    </source>
</evidence>
<accession>A0ABT8GQM2</accession>
<dbReference type="EMBL" id="JAUHTQ010000003">
    <property type="protein sequence ID" value="MDN4493241.1"/>
    <property type="molecule type" value="Genomic_DNA"/>
</dbReference>
<reference evidence="2" key="1">
    <citation type="submission" date="2023-07" db="EMBL/GenBank/DDBJ databases">
        <title>Ureibacillus sp. isolated from freshwater well.</title>
        <authorList>
            <person name="Kirdat K."/>
            <person name="Bhatt A."/>
            <person name="Teware R."/>
            <person name="Bhavsar Y."/>
            <person name="Yadav A."/>
        </authorList>
    </citation>
    <scope>NUCLEOTIDE SEQUENCE</scope>
    <source>
        <strain evidence="2">BA0131</strain>
    </source>
</reference>
<dbReference type="RefSeq" id="WP_301137528.1">
    <property type="nucleotide sequence ID" value="NZ_JAUHTQ010000003.1"/>
</dbReference>
<keyword evidence="1" id="KW-1133">Transmembrane helix</keyword>
<proteinExistence type="predicted"/>
<name>A0ABT8GQM2_9BACL</name>
<sequence>MGGPFHRLKVTRIFKMVIVFLILYFYLRSKYNMFFHHGMLITTAPILVPLLFYPIYTLYQKRKVSEYIKNNYNQTSKFIVTAFDKGSRFGYLALTDDTLYFVPKKGDIKVHPYHSFDSYGYKSIGLGQYEGTISNIGLGMKKASIQENKSPIFYIESLDGNTYYWHVKKNKLTFEQYRKINGYQSNTRKANF</sequence>
<feature type="transmembrane region" description="Helical" evidence="1">
    <location>
        <begin position="39"/>
        <end position="59"/>
    </location>
</feature>
<evidence type="ECO:0008006" key="4">
    <source>
        <dbReference type="Google" id="ProtNLM"/>
    </source>
</evidence>
<feature type="transmembrane region" description="Helical" evidence="1">
    <location>
        <begin position="12"/>
        <end position="27"/>
    </location>
</feature>
<keyword evidence="1" id="KW-0472">Membrane</keyword>
<evidence type="ECO:0000256" key="1">
    <source>
        <dbReference type="SAM" id="Phobius"/>
    </source>
</evidence>